<comment type="caution">
    <text evidence="1">The sequence shown here is derived from an EMBL/GenBank/DDBJ whole genome shotgun (WGS) entry which is preliminary data.</text>
</comment>
<sequence length="94" mass="10197">MGNNFRSSALIQTGYQNQFLSSQSTLNSLTQKEANLISTGNSMAMEIAEKLTHDEIRSIGITESEYQALQKVSSDSDPLVSIQVVATVKVVDTS</sequence>
<evidence type="ECO:0000313" key="1">
    <source>
        <dbReference type="EMBL" id="KJV73667.1"/>
    </source>
</evidence>
<feature type="non-terminal residue" evidence="1">
    <location>
        <position position="94"/>
    </location>
</feature>
<dbReference type="Proteomes" id="UP000033671">
    <property type="component" value="Unassembled WGS sequence"/>
</dbReference>
<evidence type="ECO:0000313" key="2">
    <source>
        <dbReference type="Proteomes" id="UP000033671"/>
    </source>
</evidence>
<proteinExistence type="predicted"/>
<dbReference type="EMBL" id="LAOA01000071">
    <property type="protein sequence ID" value="KJV73667.1"/>
    <property type="molecule type" value="Genomic_DNA"/>
</dbReference>
<dbReference type="AlphaFoldDB" id="A0A0F3P175"/>
<organism evidence="1 2">
    <name type="scientific">Orientia tsutsugamushi str. TA716</name>
    <dbReference type="NCBI Taxonomy" id="1359175"/>
    <lineage>
        <taxon>Bacteria</taxon>
        <taxon>Pseudomonadati</taxon>
        <taxon>Pseudomonadota</taxon>
        <taxon>Alphaproteobacteria</taxon>
        <taxon>Rickettsiales</taxon>
        <taxon>Rickettsiaceae</taxon>
        <taxon>Rickettsieae</taxon>
        <taxon>Orientia</taxon>
    </lineage>
</organism>
<reference evidence="1 2" key="1">
    <citation type="submission" date="2015-01" db="EMBL/GenBank/DDBJ databases">
        <title>Genome Sequencing of Rickettsiales.</title>
        <authorList>
            <person name="Daugherty S.C."/>
            <person name="Su Q."/>
            <person name="Abolude K."/>
            <person name="Beier-Sexton M."/>
            <person name="Carlyon J.A."/>
            <person name="Carter R."/>
            <person name="Day N.P."/>
            <person name="Dumler S.J."/>
            <person name="Dyachenko V."/>
            <person name="Godinez A."/>
            <person name="Kurtti T.J."/>
            <person name="Lichay M."/>
            <person name="Mullins K.E."/>
            <person name="Ott S."/>
            <person name="Pappas-Brown V."/>
            <person name="Paris D.H."/>
            <person name="Patel P."/>
            <person name="Richards A.L."/>
            <person name="Sadzewicz L."/>
            <person name="Sears K."/>
            <person name="Seidman D."/>
            <person name="Sengamalay N."/>
            <person name="Stenos J."/>
            <person name="Tallon L.J."/>
            <person name="Vincent G."/>
            <person name="Fraser C.M."/>
            <person name="Munderloh U."/>
            <person name="Dunning-Hotopp J.C."/>
        </authorList>
    </citation>
    <scope>NUCLEOTIDE SEQUENCE [LARGE SCALE GENOMIC DNA]</scope>
    <source>
        <strain evidence="1 2">TA716</strain>
    </source>
</reference>
<gene>
    <name evidence="1" type="ORF">OTSTA716_1534</name>
</gene>
<name>A0A0F3P175_ORITS</name>
<protein>
    <submittedName>
        <fullName evidence="1">Putative conjugative transfer TraG domain protein</fullName>
    </submittedName>
</protein>
<dbReference type="PATRIC" id="fig|1359175.3.peg.2698"/>
<accession>A0A0F3P175</accession>